<comment type="caution">
    <text evidence="1">The sequence shown here is derived from an EMBL/GenBank/DDBJ whole genome shotgun (WGS) entry which is preliminary data.</text>
</comment>
<dbReference type="Proteomes" id="UP000828390">
    <property type="component" value="Unassembled WGS sequence"/>
</dbReference>
<keyword evidence="2" id="KW-1185">Reference proteome</keyword>
<accession>A0A9D4BF77</accession>
<gene>
    <name evidence="1" type="ORF">DPMN_194351</name>
</gene>
<proteinExistence type="predicted"/>
<organism evidence="1 2">
    <name type="scientific">Dreissena polymorpha</name>
    <name type="common">Zebra mussel</name>
    <name type="synonym">Mytilus polymorpha</name>
    <dbReference type="NCBI Taxonomy" id="45954"/>
    <lineage>
        <taxon>Eukaryota</taxon>
        <taxon>Metazoa</taxon>
        <taxon>Spiralia</taxon>
        <taxon>Lophotrochozoa</taxon>
        <taxon>Mollusca</taxon>
        <taxon>Bivalvia</taxon>
        <taxon>Autobranchia</taxon>
        <taxon>Heteroconchia</taxon>
        <taxon>Euheterodonta</taxon>
        <taxon>Imparidentia</taxon>
        <taxon>Neoheterodontei</taxon>
        <taxon>Myida</taxon>
        <taxon>Dreissenoidea</taxon>
        <taxon>Dreissenidae</taxon>
        <taxon>Dreissena</taxon>
    </lineage>
</organism>
<protein>
    <submittedName>
        <fullName evidence="1">Uncharacterized protein</fullName>
    </submittedName>
</protein>
<evidence type="ECO:0000313" key="1">
    <source>
        <dbReference type="EMBL" id="KAH3692510.1"/>
    </source>
</evidence>
<reference evidence="1" key="1">
    <citation type="journal article" date="2019" name="bioRxiv">
        <title>The Genome of the Zebra Mussel, Dreissena polymorpha: A Resource for Invasive Species Research.</title>
        <authorList>
            <person name="McCartney M.A."/>
            <person name="Auch B."/>
            <person name="Kono T."/>
            <person name="Mallez S."/>
            <person name="Zhang Y."/>
            <person name="Obille A."/>
            <person name="Becker A."/>
            <person name="Abrahante J.E."/>
            <person name="Garbe J."/>
            <person name="Badalamenti J.P."/>
            <person name="Herman A."/>
            <person name="Mangelson H."/>
            <person name="Liachko I."/>
            <person name="Sullivan S."/>
            <person name="Sone E.D."/>
            <person name="Koren S."/>
            <person name="Silverstein K.A.T."/>
            <person name="Beckman K.B."/>
            <person name="Gohl D.M."/>
        </authorList>
    </citation>
    <scope>NUCLEOTIDE SEQUENCE</scope>
    <source>
        <strain evidence="1">Duluth1</strain>
        <tissue evidence="1">Whole animal</tissue>
    </source>
</reference>
<sequence length="68" mass="7582">MVLADSANCCLLLDILVPASNFHLEWFSQLVVVDDSALKVFVQGPDDVDKFLRDAIMSQNLPELSKVF</sequence>
<name>A0A9D4BF77_DREPO</name>
<evidence type="ECO:0000313" key="2">
    <source>
        <dbReference type="Proteomes" id="UP000828390"/>
    </source>
</evidence>
<dbReference type="EMBL" id="JAIWYP010000022">
    <property type="protein sequence ID" value="KAH3692510.1"/>
    <property type="molecule type" value="Genomic_DNA"/>
</dbReference>
<reference evidence="1" key="2">
    <citation type="submission" date="2020-11" db="EMBL/GenBank/DDBJ databases">
        <authorList>
            <person name="McCartney M.A."/>
            <person name="Auch B."/>
            <person name="Kono T."/>
            <person name="Mallez S."/>
            <person name="Becker A."/>
            <person name="Gohl D.M."/>
            <person name="Silverstein K.A.T."/>
            <person name="Koren S."/>
            <person name="Bechman K.B."/>
            <person name="Herman A."/>
            <person name="Abrahante J.E."/>
            <person name="Garbe J."/>
        </authorList>
    </citation>
    <scope>NUCLEOTIDE SEQUENCE</scope>
    <source>
        <strain evidence="1">Duluth1</strain>
        <tissue evidence="1">Whole animal</tissue>
    </source>
</reference>
<dbReference type="AlphaFoldDB" id="A0A9D4BF77"/>